<dbReference type="PANTHER" id="PTHR10887">
    <property type="entry name" value="DNA2/NAM7 HELICASE FAMILY"/>
    <property type="match status" value="1"/>
</dbReference>
<feature type="domain" description="NF-X1-type" evidence="6">
    <location>
        <begin position="824"/>
        <end position="841"/>
    </location>
</feature>
<dbReference type="AlphaFoldDB" id="A0A9N8W484"/>
<dbReference type="CDD" id="cd17936">
    <property type="entry name" value="EEXXEc_NFX1"/>
    <property type="match status" value="1"/>
</dbReference>
<gene>
    <name evidence="7" type="ORF">CPELLU_LOCUS1332</name>
</gene>
<dbReference type="InterPro" id="IPR041679">
    <property type="entry name" value="DNA2/NAM7-like_C"/>
</dbReference>
<evidence type="ECO:0000256" key="5">
    <source>
        <dbReference type="SAM" id="MobiDB-lite"/>
    </source>
</evidence>
<dbReference type="CDD" id="cd18808">
    <property type="entry name" value="SF1_C_Upf1"/>
    <property type="match status" value="1"/>
</dbReference>
<evidence type="ECO:0000259" key="6">
    <source>
        <dbReference type="SMART" id="SM00438"/>
    </source>
</evidence>
<dbReference type="GO" id="GO:0008270">
    <property type="term" value="F:zinc ion binding"/>
    <property type="evidence" value="ECO:0007669"/>
    <property type="project" value="UniProtKB-KW"/>
</dbReference>
<dbReference type="SMART" id="SM00438">
    <property type="entry name" value="ZnF_NFX"/>
    <property type="match status" value="3"/>
</dbReference>
<dbReference type="InterPro" id="IPR041677">
    <property type="entry name" value="DNA2/NAM7_AAA_11"/>
</dbReference>
<sequence length="1252" mass="144096">MKRGRGKQRITEHNKDESVKKTGFRSIPLIPTPKELLVDQLVELRSNKIDGSYESIDEYLETHYSLMREDFIRPLREGIRRLRNPDKTDNDTYRNTDIRIYEHPHDLQIEVSFKPEEAEFVWPDKSYTMVESTSYFEAYRHIMNVLQNLDPKSLPFKSHIVDLITDIDEPEYLKRRHSVYEFGKVSSFEKIEKIFGTSRDWPPLEVLDSTLHTSQYEALKQMLTKRFVLIQGPPGTGKTYVGLTAVQLLIVNTSGTILIACQTNHALDQFLEYIQKFEPKIVRLGSRSQINSIKERTLFEIRKDLKLSDQESPYNPQINRLHADRKRILREMTPLLEEIHNPCVTLEFIQEQGFLTETQIASLKDDNDEWVTSNPIIEDAAEFQGIDEGKPTTGDYVIVRSETYVDSSTYVSEEDLKKYMSSNDLQNIPQEGKAAMHNRWRQKRLDFVNNKLHELNKKYSKICEQIKYERIREDLMILKDARVVGMTTTAAVKAKILIVEEAAETVEAHIITALTPSIEHLILIGDHKQLRPNISVHELAEKHYLDVSLFERLTKTFNYTQLTEQRRMRTDIRKLLEPIYGETLTDHDSVREYPRVPGLFHDLFFFDHQEEESAVKDSTSKINKFEAHLCAKFACFLVNGGIEPEKIQRQEIKKFLREESRKVEIIDEVKDIIVSSVDGFQGNENDIIILSLVRSRDPRCGIVCVALSRAKHGLYVFGNASQLRKQSELWNDILKIFGKKNACSQSLMLFCQKHSDFEIGDDGLPKNLVVTSVSWAGDIPSSGGCIRKCEEIMACGHKCPLGCHIFPHNERDICWDSCLRQFPCGHTCTKKCRDPCGQCDKIVTIRPPCGHAREISCHKFRASDKYRCTETCSKKLKCGHQCKEMCSSPCATKCMVQVPIKFPGCGHIDPEFLSGQNIGNMTHLTSNTPEIYSTNDKVLNTNEIFKFPKQNEDFNWKQTFNMPPVLTVFPESCSDNDDNNTTTTNSYPVTPTTLAASPVSFTLVQHYEDVNNFKHDNTRPITPPLEKEATKSKKRNKRTREEYLAKFKLPINGIATRTRNRTQKSFRQQYTLGYFLERAAPIPEPYSGFINDDLCRPIKRICIGSSGPSRANTEEADEHVRDRPNNTNKNPNYPIPISKEEVRKKWSTNNQKTFLATYLCNGKDFTSIAQKTGKKTTEVVEYYYMFKHNKDFRAAKEMMRENQAYEEYLGSIDAEMKAVEKMAQSYAPKFAGKKKGVPGRPKRSNGKSKSKK</sequence>
<evidence type="ECO:0000256" key="2">
    <source>
        <dbReference type="ARBA" id="ARBA00022737"/>
    </source>
</evidence>
<dbReference type="InterPro" id="IPR000967">
    <property type="entry name" value="Znf_NFX1"/>
</dbReference>
<dbReference type="SUPFAM" id="SSF52540">
    <property type="entry name" value="P-loop containing nucleoside triphosphate hydrolases"/>
    <property type="match status" value="1"/>
</dbReference>
<feature type="region of interest" description="Disordered" evidence="5">
    <location>
        <begin position="1014"/>
        <end position="1039"/>
    </location>
</feature>
<dbReference type="Gene3D" id="3.40.50.300">
    <property type="entry name" value="P-loop containing nucleotide triphosphate hydrolases"/>
    <property type="match status" value="3"/>
</dbReference>
<evidence type="ECO:0000256" key="3">
    <source>
        <dbReference type="ARBA" id="ARBA00022771"/>
    </source>
</evidence>
<feature type="domain" description="NF-X1-type" evidence="6">
    <location>
        <begin position="795"/>
        <end position="820"/>
    </location>
</feature>
<dbReference type="CDD" id="cd06008">
    <property type="entry name" value="NF-X1-zinc-finger"/>
    <property type="match status" value="1"/>
</dbReference>
<feature type="region of interest" description="Disordered" evidence="5">
    <location>
        <begin position="1106"/>
        <end position="1135"/>
    </location>
</feature>
<dbReference type="InterPro" id="IPR045055">
    <property type="entry name" value="DNA2/NAM7-like"/>
</dbReference>
<proteinExistence type="predicted"/>
<feature type="domain" description="NF-X1-type" evidence="6">
    <location>
        <begin position="878"/>
        <end position="896"/>
    </location>
</feature>
<dbReference type="GO" id="GO:0031048">
    <property type="term" value="P:regulatory ncRNA-mediated heterochromatin formation"/>
    <property type="evidence" value="ECO:0007669"/>
    <property type="project" value="TreeGrafter"/>
</dbReference>
<keyword evidence="3" id="KW-0863">Zinc-finger</keyword>
<dbReference type="InterPro" id="IPR027417">
    <property type="entry name" value="P-loop_NTPase"/>
</dbReference>
<keyword evidence="8" id="KW-1185">Reference proteome</keyword>
<keyword evidence="1" id="KW-0479">Metal-binding</keyword>
<evidence type="ECO:0000313" key="8">
    <source>
        <dbReference type="Proteomes" id="UP000789759"/>
    </source>
</evidence>
<evidence type="ECO:0000313" key="7">
    <source>
        <dbReference type="EMBL" id="CAG8476728.1"/>
    </source>
</evidence>
<dbReference type="GO" id="GO:0031380">
    <property type="term" value="C:nuclear RNA-directed RNA polymerase complex"/>
    <property type="evidence" value="ECO:0007669"/>
    <property type="project" value="TreeGrafter"/>
</dbReference>
<accession>A0A9N8W484</accession>
<name>A0A9N8W484_9GLOM</name>
<dbReference type="PANTHER" id="PTHR10887:SF341">
    <property type="entry name" value="NFX1-TYPE ZINC FINGER-CONTAINING PROTEIN 1"/>
    <property type="match status" value="1"/>
</dbReference>
<feature type="compositionally biased region" description="Basic residues" evidence="5">
    <location>
        <begin position="1231"/>
        <end position="1252"/>
    </location>
</feature>
<evidence type="ECO:0000256" key="1">
    <source>
        <dbReference type="ARBA" id="ARBA00022723"/>
    </source>
</evidence>
<dbReference type="Pfam" id="PF13086">
    <property type="entry name" value="AAA_11"/>
    <property type="match status" value="1"/>
</dbReference>
<dbReference type="EMBL" id="CAJVQA010000474">
    <property type="protein sequence ID" value="CAG8476728.1"/>
    <property type="molecule type" value="Genomic_DNA"/>
</dbReference>
<dbReference type="InterPro" id="IPR047187">
    <property type="entry name" value="SF1_C_Upf1"/>
</dbReference>
<organism evidence="7 8">
    <name type="scientific">Cetraspora pellucida</name>
    <dbReference type="NCBI Taxonomy" id="1433469"/>
    <lineage>
        <taxon>Eukaryota</taxon>
        <taxon>Fungi</taxon>
        <taxon>Fungi incertae sedis</taxon>
        <taxon>Mucoromycota</taxon>
        <taxon>Glomeromycotina</taxon>
        <taxon>Glomeromycetes</taxon>
        <taxon>Diversisporales</taxon>
        <taxon>Gigasporaceae</taxon>
        <taxon>Cetraspora</taxon>
    </lineage>
</organism>
<dbReference type="Pfam" id="PF13087">
    <property type="entry name" value="AAA_12"/>
    <property type="match status" value="1"/>
</dbReference>
<comment type="caution">
    <text evidence="7">The sequence shown here is derived from an EMBL/GenBank/DDBJ whole genome shotgun (WGS) entry which is preliminary data.</text>
</comment>
<dbReference type="Gene3D" id="1.10.10.60">
    <property type="entry name" value="Homeodomain-like"/>
    <property type="match status" value="1"/>
</dbReference>
<dbReference type="GO" id="GO:0004386">
    <property type="term" value="F:helicase activity"/>
    <property type="evidence" value="ECO:0007669"/>
    <property type="project" value="InterPro"/>
</dbReference>
<protein>
    <submittedName>
        <fullName evidence="7">4576_t:CDS:1</fullName>
    </submittedName>
</protein>
<keyword evidence="2" id="KW-0677">Repeat</keyword>
<feature type="region of interest" description="Disordered" evidence="5">
    <location>
        <begin position="1230"/>
        <end position="1252"/>
    </location>
</feature>
<evidence type="ECO:0000256" key="4">
    <source>
        <dbReference type="ARBA" id="ARBA00022833"/>
    </source>
</evidence>
<dbReference type="Proteomes" id="UP000789759">
    <property type="component" value="Unassembled WGS sequence"/>
</dbReference>
<keyword evidence="4" id="KW-0862">Zinc</keyword>
<dbReference type="OrthoDB" id="2352992at2759"/>
<reference evidence="7" key="1">
    <citation type="submission" date="2021-06" db="EMBL/GenBank/DDBJ databases">
        <authorList>
            <person name="Kallberg Y."/>
            <person name="Tangrot J."/>
            <person name="Rosling A."/>
        </authorList>
    </citation>
    <scope>NUCLEOTIDE SEQUENCE</scope>
    <source>
        <strain evidence="7">FL966</strain>
    </source>
</reference>